<dbReference type="Pfam" id="PF10338">
    <property type="entry name" value="YBL028C_N"/>
    <property type="match status" value="1"/>
</dbReference>
<dbReference type="EMBL" id="KZ301978">
    <property type="protein sequence ID" value="PFH52682.1"/>
    <property type="molecule type" value="Genomic_DNA"/>
</dbReference>
<feature type="region of interest" description="Disordered" evidence="1">
    <location>
        <begin position="45"/>
        <end position="129"/>
    </location>
</feature>
<dbReference type="GO" id="GO:0030687">
    <property type="term" value="C:preribosome, large subunit precursor"/>
    <property type="evidence" value="ECO:0007669"/>
    <property type="project" value="TreeGrafter"/>
</dbReference>
<feature type="compositionally biased region" description="Polar residues" evidence="1">
    <location>
        <begin position="72"/>
        <end position="85"/>
    </location>
</feature>
<accession>A0A2A9NY05</accession>
<dbReference type="InterPro" id="IPR019434">
    <property type="entry name" value="DUF2423"/>
</dbReference>
<gene>
    <name evidence="3" type="ORF">AMATHDRAFT_139431</name>
</gene>
<feature type="compositionally biased region" description="Polar residues" evidence="1">
    <location>
        <begin position="108"/>
        <end position="117"/>
    </location>
</feature>
<dbReference type="PANTHER" id="PTHR28219:SF1">
    <property type="entry name" value="UPF0642 PROTEIN YBL028C"/>
    <property type="match status" value="1"/>
</dbReference>
<organism evidence="3 4">
    <name type="scientific">Amanita thiersii Skay4041</name>
    <dbReference type="NCBI Taxonomy" id="703135"/>
    <lineage>
        <taxon>Eukaryota</taxon>
        <taxon>Fungi</taxon>
        <taxon>Dikarya</taxon>
        <taxon>Basidiomycota</taxon>
        <taxon>Agaricomycotina</taxon>
        <taxon>Agaricomycetes</taxon>
        <taxon>Agaricomycetidae</taxon>
        <taxon>Agaricales</taxon>
        <taxon>Pluteineae</taxon>
        <taxon>Amanitaceae</taxon>
        <taxon>Amanita</taxon>
    </lineage>
</organism>
<proteinExistence type="predicted"/>
<keyword evidence="4" id="KW-1185">Reference proteome</keyword>
<dbReference type="STRING" id="703135.A0A2A9NY05"/>
<feature type="domain" description="DUF2423" evidence="2">
    <location>
        <begin position="1"/>
        <end position="42"/>
    </location>
</feature>
<dbReference type="Proteomes" id="UP000242287">
    <property type="component" value="Unassembled WGS sequence"/>
</dbReference>
<dbReference type="PANTHER" id="PTHR28219">
    <property type="entry name" value="UPF0642 PROTEIN YBL028C"/>
    <property type="match status" value="1"/>
</dbReference>
<evidence type="ECO:0000313" key="4">
    <source>
        <dbReference type="Proteomes" id="UP000242287"/>
    </source>
</evidence>
<evidence type="ECO:0000313" key="3">
    <source>
        <dbReference type="EMBL" id="PFH52682.1"/>
    </source>
</evidence>
<feature type="compositionally biased region" description="Basic residues" evidence="1">
    <location>
        <begin position="118"/>
        <end position="129"/>
    </location>
</feature>
<sequence>MAKSTRSKVKRAYRHRKRETGVYAAAEAARLHRLNAKLVQAAALNNNEADDKGEDASLDDTQNMEGPMPAGHQNSHCTRISTHGFRNSRREEWRRSKGLAPRPRSRSNHSNWQGNGSTRKKVAHSRKSR</sequence>
<protein>
    <recommendedName>
        <fullName evidence="2">DUF2423 domain-containing protein</fullName>
    </recommendedName>
</protein>
<dbReference type="OrthoDB" id="4087970at2759"/>
<evidence type="ECO:0000259" key="2">
    <source>
        <dbReference type="Pfam" id="PF10338"/>
    </source>
</evidence>
<dbReference type="AlphaFoldDB" id="A0A2A9NY05"/>
<evidence type="ECO:0000256" key="1">
    <source>
        <dbReference type="SAM" id="MobiDB-lite"/>
    </source>
</evidence>
<name>A0A2A9NY05_9AGAR</name>
<reference evidence="3 4" key="1">
    <citation type="submission" date="2014-02" db="EMBL/GenBank/DDBJ databases">
        <title>Transposable element dynamics among asymbiotic and ectomycorrhizal Amanita fungi.</title>
        <authorList>
            <consortium name="DOE Joint Genome Institute"/>
            <person name="Hess J."/>
            <person name="Skrede I."/>
            <person name="Wolfe B."/>
            <person name="LaButti K."/>
            <person name="Ohm R.A."/>
            <person name="Grigoriev I.V."/>
            <person name="Pringle A."/>
        </authorList>
    </citation>
    <scope>NUCLEOTIDE SEQUENCE [LARGE SCALE GENOMIC DNA]</scope>
    <source>
        <strain evidence="3 4">SKay4041</strain>
    </source>
</reference>